<organism evidence="5 6">
    <name type="scientific">Sphagnum jensenii</name>
    <dbReference type="NCBI Taxonomy" id="128206"/>
    <lineage>
        <taxon>Eukaryota</taxon>
        <taxon>Viridiplantae</taxon>
        <taxon>Streptophyta</taxon>
        <taxon>Embryophyta</taxon>
        <taxon>Bryophyta</taxon>
        <taxon>Sphagnophytina</taxon>
        <taxon>Sphagnopsida</taxon>
        <taxon>Sphagnales</taxon>
        <taxon>Sphagnaceae</taxon>
        <taxon>Sphagnum</taxon>
    </lineage>
</organism>
<dbReference type="SMART" id="SM00320">
    <property type="entry name" value="WD40"/>
    <property type="match status" value="2"/>
</dbReference>
<feature type="repeat" description="WD" evidence="3">
    <location>
        <begin position="151"/>
        <end position="185"/>
    </location>
</feature>
<proteinExistence type="predicted"/>
<dbReference type="EMBL" id="CAXAQS010000255">
    <property type="protein sequence ID" value="CAK9250848.1"/>
    <property type="molecule type" value="Genomic_DNA"/>
</dbReference>
<keyword evidence="4" id="KW-0812">Transmembrane</keyword>
<keyword evidence="4" id="KW-1133">Transmembrane helix</keyword>
<dbReference type="PANTHER" id="PTHR16017:SF0">
    <property type="entry name" value="WD REPEAT-CONTAINING PROTEIN 70"/>
    <property type="match status" value="1"/>
</dbReference>
<dbReference type="InterPro" id="IPR051858">
    <property type="entry name" value="WD_repeat_GAD-1"/>
</dbReference>
<dbReference type="Pfam" id="PF00400">
    <property type="entry name" value="WD40"/>
    <property type="match status" value="2"/>
</dbReference>
<dbReference type="PROSITE" id="PS00678">
    <property type="entry name" value="WD_REPEATS_1"/>
    <property type="match status" value="1"/>
</dbReference>
<evidence type="ECO:0000256" key="4">
    <source>
        <dbReference type="SAM" id="Phobius"/>
    </source>
</evidence>
<dbReference type="PROSITE" id="PS50082">
    <property type="entry name" value="WD_REPEATS_2"/>
    <property type="match status" value="2"/>
</dbReference>
<feature type="repeat" description="WD" evidence="3">
    <location>
        <begin position="57"/>
        <end position="89"/>
    </location>
</feature>
<evidence type="ECO:0000256" key="1">
    <source>
        <dbReference type="ARBA" id="ARBA00022574"/>
    </source>
</evidence>
<gene>
    <name evidence="5" type="ORF">CSSPJE1EN1_LOCUS26226</name>
</gene>
<dbReference type="SUPFAM" id="SSF117289">
    <property type="entry name" value="Nucleoporin domain"/>
    <property type="match status" value="1"/>
</dbReference>
<dbReference type="Proteomes" id="UP001497444">
    <property type="component" value="Unassembled WGS sequence"/>
</dbReference>
<accession>A0ABP0V8U5</accession>
<protein>
    <submittedName>
        <fullName evidence="5">Uncharacterized protein</fullName>
    </submittedName>
</protein>
<dbReference type="PROSITE" id="PS50294">
    <property type="entry name" value="WD_REPEATS_REGION"/>
    <property type="match status" value="2"/>
</dbReference>
<sequence>MVTAGGIIITLYLDHIATRFVKQKFVAFRSTGTEVIAILIYNSYSVLFILYITMVELGGHERAVVCLSLEPSGNRVVTGSLDYNIRMFDFGGMDRFVLSAASNTCIVYDREGVEVGPYGSCAHLLSRSYFASHQIIKFCKGDMYLRDLANTKGHTMEVMGVQWHPSEKNTILSASLDGSLRLWDLLGEAHFGALVSKHVLKLRAISGQGRLGATACCFSPSGI</sequence>
<dbReference type="InterPro" id="IPR001680">
    <property type="entry name" value="WD40_rpt"/>
</dbReference>
<keyword evidence="1 3" id="KW-0853">WD repeat</keyword>
<evidence type="ECO:0000256" key="3">
    <source>
        <dbReference type="PROSITE-ProRule" id="PRU00221"/>
    </source>
</evidence>
<reference evidence="5" key="1">
    <citation type="submission" date="2024-02" db="EMBL/GenBank/DDBJ databases">
        <authorList>
            <consortium name="ELIXIR-Norway"/>
            <consortium name="Elixir Norway"/>
        </authorList>
    </citation>
    <scope>NUCLEOTIDE SEQUENCE</scope>
</reference>
<evidence type="ECO:0000256" key="2">
    <source>
        <dbReference type="ARBA" id="ARBA00022737"/>
    </source>
</evidence>
<comment type="caution">
    <text evidence="5">The sequence shown here is derived from an EMBL/GenBank/DDBJ whole genome shotgun (WGS) entry which is preliminary data.</text>
</comment>
<keyword evidence="6" id="KW-1185">Reference proteome</keyword>
<dbReference type="Gene3D" id="2.130.10.10">
    <property type="entry name" value="YVTN repeat-like/Quinoprotein amine dehydrogenase"/>
    <property type="match status" value="1"/>
</dbReference>
<dbReference type="PANTHER" id="PTHR16017">
    <property type="entry name" value="GASTRULATION DEFECTIVE PROTEIN 1-RELATED"/>
    <property type="match status" value="1"/>
</dbReference>
<keyword evidence="2" id="KW-0677">Repeat</keyword>
<dbReference type="InterPro" id="IPR015943">
    <property type="entry name" value="WD40/YVTN_repeat-like_dom_sf"/>
</dbReference>
<name>A0ABP0V8U5_9BRYO</name>
<dbReference type="InterPro" id="IPR019775">
    <property type="entry name" value="WD40_repeat_CS"/>
</dbReference>
<feature type="transmembrane region" description="Helical" evidence="4">
    <location>
        <begin position="35"/>
        <end position="53"/>
    </location>
</feature>
<keyword evidence="4" id="KW-0472">Membrane</keyword>
<evidence type="ECO:0000313" key="6">
    <source>
        <dbReference type="Proteomes" id="UP001497444"/>
    </source>
</evidence>
<evidence type="ECO:0000313" key="5">
    <source>
        <dbReference type="EMBL" id="CAK9250848.1"/>
    </source>
</evidence>